<gene>
    <name evidence="1" type="ORF">BDN72DRAFT_210567</name>
</gene>
<dbReference type="Proteomes" id="UP000308600">
    <property type="component" value="Unassembled WGS sequence"/>
</dbReference>
<reference evidence="1 2" key="1">
    <citation type="journal article" date="2019" name="Nat. Ecol. Evol.">
        <title>Megaphylogeny resolves global patterns of mushroom evolution.</title>
        <authorList>
            <person name="Varga T."/>
            <person name="Krizsan K."/>
            <person name="Foldi C."/>
            <person name="Dima B."/>
            <person name="Sanchez-Garcia M."/>
            <person name="Sanchez-Ramirez S."/>
            <person name="Szollosi G.J."/>
            <person name="Szarkandi J.G."/>
            <person name="Papp V."/>
            <person name="Albert L."/>
            <person name="Andreopoulos W."/>
            <person name="Angelini C."/>
            <person name="Antonin V."/>
            <person name="Barry K.W."/>
            <person name="Bougher N.L."/>
            <person name="Buchanan P."/>
            <person name="Buyck B."/>
            <person name="Bense V."/>
            <person name="Catcheside P."/>
            <person name="Chovatia M."/>
            <person name="Cooper J."/>
            <person name="Damon W."/>
            <person name="Desjardin D."/>
            <person name="Finy P."/>
            <person name="Geml J."/>
            <person name="Haridas S."/>
            <person name="Hughes K."/>
            <person name="Justo A."/>
            <person name="Karasinski D."/>
            <person name="Kautmanova I."/>
            <person name="Kiss B."/>
            <person name="Kocsube S."/>
            <person name="Kotiranta H."/>
            <person name="LaButti K.M."/>
            <person name="Lechner B.E."/>
            <person name="Liimatainen K."/>
            <person name="Lipzen A."/>
            <person name="Lukacs Z."/>
            <person name="Mihaltcheva S."/>
            <person name="Morgado L.N."/>
            <person name="Niskanen T."/>
            <person name="Noordeloos M.E."/>
            <person name="Ohm R.A."/>
            <person name="Ortiz-Santana B."/>
            <person name="Ovrebo C."/>
            <person name="Racz N."/>
            <person name="Riley R."/>
            <person name="Savchenko A."/>
            <person name="Shiryaev A."/>
            <person name="Soop K."/>
            <person name="Spirin V."/>
            <person name="Szebenyi C."/>
            <person name="Tomsovsky M."/>
            <person name="Tulloss R.E."/>
            <person name="Uehling J."/>
            <person name="Grigoriev I.V."/>
            <person name="Vagvolgyi C."/>
            <person name="Papp T."/>
            <person name="Martin F.M."/>
            <person name="Miettinen O."/>
            <person name="Hibbett D.S."/>
            <person name="Nagy L.G."/>
        </authorList>
    </citation>
    <scope>NUCLEOTIDE SEQUENCE [LARGE SCALE GENOMIC DNA]</scope>
    <source>
        <strain evidence="1 2">NL-1719</strain>
    </source>
</reference>
<protein>
    <submittedName>
        <fullName evidence="1">Uncharacterized protein</fullName>
    </submittedName>
</protein>
<dbReference type="EMBL" id="ML208447">
    <property type="protein sequence ID" value="TFK65146.1"/>
    <property type="molecule type" value="Genomic_DNA"/>
</dbReference>
<keyword evidence="2" id="KW-1185">Reference proteome</keyword>
<accession>A0ACD3AHX4</accession>
<organism evidence="1 2">
    <name type="scientific">Pluteus cervinus</name>
    <dbReference type="NCBI Taxonomy" id="181527"/>
    <lineage>
        <taxon>Eukaryota</taxon>
        <taxon>Fungi</taxon>
        <taxon>Dikarya</taxon>
        <taxon>Basidiomycota</taxon>
        <taxon>Agaricomycotina</taxon>
        <taxon>Agaricomycetes</taxon>
        <taxon>Agaricomycetidae</taxon>
        <taxon>Agaricales</taxon>
        <taxon>Pluteineae</taxon>
        <taxon>Pluteaceae</taxon>
        <taxon>Pluteus</taxon>
    </lineage>
</organism>
<sequence length="320" mass="35509">MGLTILHRFKGAKMGSKHARIIIRQSFEPPSSIYAVPPPPELSRSNSHPEMNSYPVPLQMHGEDRVMDEADNESDLSEGGDLRDDMALALSGLDFDGDYALARLFPSAPNPWLTIKGLGTIGLHLTNADAGRIIFTSRQASHGYGNATLVDIYRRNTYEITSQLVSFENPEWQTFFKKTVLGAVRDGLRLGADFRSLRCEFHKLLLYETGSNFLPRQATPIEEDLFATVTILLPSPHCKGGEVHVSHSADAKVLDLPPNSFFQTNVLAWHTSATHSMQPIQSGYRLALHYNLIHTVPNESPSNLPVTGMTMAFLRRTLGK</sequence>
<evidence type="ECO:0000313" key="2">
    <source>
        <dbReference type="Proteomes" id="UP000308600"/>
    </source>
</evidence>
<proteinExistence type="predicted"/>
<evidence type="ECO:0000313" key="1">
    <source>
        <dbReference type="EMBL" id="TFK65146.1"/>
    </source>
</evidence>
<name>A0ACD3AHX4_9AGAR</name>